<protein>
    <submittedName>
        <fullName evidence="1">Uncharacterized protein</fullName>
    </submittedName>
</protein>
<proteinExistence type="predicted"/>
<reference evidence="1 2" key="1">
    <citation type="submission" date="2024-01" db="EMBL/GenBank/DDBJ databases">
        <title>Genome assemblies of Stephania.</title>
        <authorList>
            <person name="Yang L."/>
        </authorList>
    </citation>
    <scope>NUCLEOTIDE SEQUENCE [LARGE SCALE GENOMIC DNA]</scope>
    <source>
        <strain evidence="1">YNDBR</strain>
        <tissue evidence="1">Leaf</tissue>
    </source>
</reference>
<organism evidence="1 2">
    <name type="scientific">Stephania yunnanensis</name>
    <dbReference type="NCBI Taxonomy" id="152371"/>
    <lineage>
        <taxon>Eukaryota</taxon>
        <taxon>Viridiplantae</taxon>
        <taxon>Streptophyta</taxon>
        <taxon>Embryophyta</taxon>
        <taxon>Tracheophyta</taxon>
        <taxon>Spermatophyta</taxon>
        <taxon>Magnoliopsida</taxon>
        <taxon>Ranunculales</taxon>
        <taxon>Menispermaceae</taxon>
        <taxon>Menispermoideae</taxon>
        <taxon>Cissampelideae</taxon>
        <taxon>Stephania</taxon>
    </lineage>
</organism>
<sequence length="64" mass="7311">MQANTKQVQESKTTIFVQQVLYGSHLNCKGEVETYIASLIIQEAPHDSQPHRCYSSMHLHYPPP</sequence>
<dbReference type="AlphaFoldDB" id="A0AAP0Q8G7"/>
<name>A0AAP0Q8G7_9MAGN</name>
<keyword evidence="2" id="KW-1185">Reference proteome</keyword>
<dbReference type="Proteomes" id="UP001420932">
    <property type="component" value="Unassembled WGS sequence"/>
</dbReference>
<dbReference type="EMBL" id="JBBNAF010000001">
    <property type="protein sequence ID" value="KAK9169959.1"/>
    <property type="molecule type" value="Genomic_DNA"/>
</dbReference>
<gene>
    <name evidence="1" type="ORF">Syun_002099</name>
</gene>
<evidence type="ECO:0000313" key="1">
    <source>
        <dbReference type="EMBL" id="KAK9169959.1"/>
    </source>
</evidence>
<accession>A0AAP0Q8G7</accession>
<comment type="caution">
    <text evidence="1">The sequence shown here is derived from an EMBL/GenBank/DDBJ whole genome shotgun (WGS) entry which is preliminary data.</text>
</comment>
<evidence type="ECO:0000313" key="2">
    <source>
        <dbReference type="Proteomes" id="UP001420932"/>
    </source>
</evidence>